<feature type="compositionally biased region" description="Basic and acidic residues" evidence="1">
    <location>
        <begin position="611"/>
        <end position="628"/>
    </location>
</feature>
<feature type="non-terminal residue" evidence="2">
    <location>
        <position position="1"/>
    </location>
</feature>
<accession>A0A6J4KDN2</accession>
<proteinExistence type="predicted"/>
<reference evidence="2" key="1">
    <citation type="submission" date="2020-02" db="EMBL/GenBank/DDBJ databases">
        <authorList>
            <person name="Meier V. D."/>
        </authorList>
    </citation>
    <scope>NUCLEOTIDE SEQUENCE</scope>
    <source>
        <strain evidence="2">AVDCRST_MAG93</strain>
    </source>
</reference>
<sequence>FGRELERMYSSAGFPAVLSLLVQDHCKFYLPVEEREGYELFRSFSEAETSRNVSSTAADEGAAAQEAARQLAAVVEDYVKTYPFVKEGIEVYLVECRNALLPGRLVEQLDKRGLGARLSVVVHALDRGAEIFSKVSDWLAQNEKYRGRPAGSYFPRVTLKVLEGPTREAVVGGAEDRDIVILADVLSVGGQIVRSEPTEDAVDGPVKGFVPFPRSRPAPFGSGDRSRRLRLDAPQQPAVVRRFYNAQYASHAQHTVADEEVKPLSLVSSLRGREDLLRQLHERFNWVVCYDAVADRFLLRQALPEEVQVVRYSLGLGAAGRHNLTVSSASRTKEVVVRRLVGRLSEMFPQFPPVELDGLAQLLVEEANELSGDIVLRAAGPGAYLNELIGLVATRRLTEDRYLREMPHALGAWIYLDDHHGWFSGKYPDLVFVAISADNEGNPHVRVEVAEAKCVSAGNFEQEAADAERQVVEGLRRLAPAWAPVQEDEVQYLDAPYWRDQLVRAVAANLSIVGEQQSMWQTFQRALDSGAYGFEISGHAWVFCHDGRGSVPEGSDHLEEAAGLPAGIDMGHTVVRHLFPQDGLHAVLRETGRTGPTPPGPATYAPGPARDSGRLMERKPEPPDRTDGSEELPVQERANQLRPRAGS</sequence>
<protein>
    <submittedName>
        <fullName evidence="2">DNA translocase FtsK</fullName>
    </submittedName>
</protein>
<feature type="region of interest" description="Disordered" evidence="1">
    <location>
        <begin position="589"/>
        <end position="647"/>
    </location>
</feature>
<dbReference type="EMBL" id="CADCTR010001588">
    <property type="protein sequence ID" value="CAA9302789.1"/>
    <property type="molecule type" value="Genomic_DNA"/>
</dbReference>
<dbReference type="AlphaFoldDB" id="A0A6J4KDN2"/>
<gene>
    <name evidence="2" type="ORF">AVDCRST_MAG93-4719</name>
</gene>
<evidence type="ECO:0000313" key="2">
    <source>
        <dbReference type="EMBL" id="CAA9302789.1"/>
    </source>
</evidence>
<name>A0A6J4KDN2_9CHLR</name>
<organism evidence="2">
    <name type="scientific">uncultured Chloroflexia bacterium</name>
    <dbReference type="NCBI Taxonomy" id="1672391"/>
    <lineage>
        <taxon>Bacteria</taxon>
        <taxon>Bacillati</taxon>
        <taxon>Chloroflexota</taxon>
        <taxon>Chloroflexia</taxon>
        <taxon>environmental samples</taxon>
    </lineage>
</organism>
<feature type="non-terminal residue" evidence="2">
    <location>
        <position position="647"/>
    </location>
</feature>
<evidence type="ECO:0000256" key="1">
    <source>
        <dbReference type="SAM" id="MobiDB-lite"/>
    </source>
</evidence>